<dbReference type="Pfam" id="PF13438">
    <property type="entry name" value="DUF4113"/>
    <property type="match status" value="1"/>
</dbReference>
<dbReference type="InterPro" id="IPR043502">
    <property type="entry name" value="DNA/RNA_pol_sf"/>
</dbReference>
<evidence type="ECO:0000313" key="9">
    <source>
        <dbReference type="Proteomes" id="UP000246894"/>
    </source>
</evidence>
<evidence type="ECO:0000256" key="1">
    <source>
        <dbReference type="ARBA" id="ARBA00010945"/>
    </source>
</evidence>
<dbReference type="GO" id="GO:0003887">
    <property type="term" value="F:DNA-directed DNA polymerase activity"/>
    <property type="evidence" value="ECO:0007669"/>
    <property type="project" value="UniProtKB-EC"/>
</dbReference>
<dbReference type="GO" id="GO:0042276">
    <property type="term" value="P:error-prone translesion synthesis"/>
    <property type="evidence" value="ECO:0007669"/>
    <property type="project" value="TreeGrafter"/>
</dbReference>
<keyword evidence="4" id="KW-0234">DNA repair</keyword>
<dbReference type="Gene3D" id="3.40.1170.60">
    <property type="match status" value="1"/>
</dbReference>
<evidence type="ECO:0000313" key="8">
    <source>
        <dbReference type="EMBL" id="AWR21647.1"/>
    </source>
</evidence>
<evidence type="ECO:0000256" key="4">
    <source>
        <dbReference type="ARBA" id="ARBA00023204"/>
    </source>
</evidence>
<dbReference type="OrthoDB" id="9808813at2"/>
<accession>A0A2Z3RXW9</accession>
<dbReference type="PROSITE" id="PS50173">
    <property type="entry name" value="UMUC"/>
    <property type="match status" value="1"/>
</dbReference>
<dbReference type="EC" id="2.7.7.7" evidence="8"/>
<dbReference type="InterPro" id="IPR036775">
    <property type="entry name" value="DNA_pol_Y-fam_lit_finger_sf"/>
</dbReference>
<dbReference type="AlphaFoldDB" id="A0A2Z3RXW9"/>
<evidence type="ECO:0000256" key="2">
    <source>
        <dbReference type="ARBA" id="ARBA00022763"/>
    </source>
</evidence>
<feature type="domain" description="UmuC" evidence="7">
    <location>
        <begin position="14"/>
        <end position="199"/>
    </location>
</feature>
<dbReference type="InterPro" id="IPR025188">
    <property type="entry name" value="DUF4113"/>
</dbReference>
<dbReference type="Gene3D" id="1.10.150.20">
    <property type="entry name" value="5' to 3' exonuclease, C-terminal subdomain"/>
    <property type="match status" value="1"/>
</dbReference>
<dbReference type="Pfam" id="PF00817">
    <property type="entry name" value="IMS"/>
    <property type="match status" value="1"/>
</dbReference>
<dbReference type="InterPro" id="IPR050116">
    <property type="entry name" value="DNA_polymerase-Y"/>
</dbReference>
<dbReference type="InterPro" id="IPR001126">
    <property type="entry name" value="UmuC"/>
</dbReference>
<dbReference type="InterPro" id="IPR017961">
    <property type="entry name" value="DNA_pol_Y-fam_little_finger"/>
</dbReference>
<dbReference type="PANTHER" id="PTHR11076">
    <property type="entry name" value="DNA REPAIR POLYMERASE UMUC / TRANSFERASE FAMILY MEMBER"/>
    <property type="match status" value="1"/>
</dbReference>
<dbReference type="InterPro" id="IPR043128">
    <property type="entry name" value="Rev_trsase/Diguanyl_cyclase"/>
</dbReference>
<name>A0A2Z3RXW9_9MICO</name>
<proteinExistence type="inferred from homology"/>
<dbReference type="Gene3D" id="3.30.70.270">
    <property type="match status" value="1"/>
</dbReference>
<dbReference type="CDD" id="cd01700">
    <property type="entry name" value="PolY_Pol_V_umuC"/>
    <property type="match status" value="1"/>
</dbReference>
<keyword evidence="5" id="KW-0742">SOS response</keyword>
<keyword evidence="8" id="KW-0548">Nucleotidyltransferase</keyword>
<dbReference type="RefSeq" id="WP_110234881.1">
    <property type="nucleotide sequence ID" value="NZ_CP023994.1"/>
</dbReference>
<dbReference type="Pfam" id="PF11799">
    <property type="entry name" value="IMS_C"/>
    <property type="match status" value="1"/>
</dbReference>
<dbReference type="EMBL" id="CP023994">
    <property type="protein sequence ID" value="AWR21647.1"/>
    <property type="molecule type" value="Genomic_DNA"/>
</dbReference>
<dbReference type="GO" id="GO:0006281">
    <property type="term" value="P:DNA repair"/>
    <property type="evidence" value="ECO:0007669"/>
    <property type="project" value="UniProtKB-KW"/>
</dbReference>
<evidence type="ECO:0000256" key="5">
    <source>
        <dbReference type="ARBA" id="ARBA00023236"/>
    </source>
</evidence>
<keyword evidence="3" id="KW-0741">SOS mutagenesis</keyword>
<evidence type="ECO:0000256" key="6">
    <source>
        <dbReference type="ARBA" id="ARBA00025589"/>
    </source>
</evidence>
<dbReference type="GO" id="GO:0005829">
    <property type="term" value="C:cytosol"/>
    <property type="evidence" value="ECO:0007669"/>
    <property type="project" value="TreeGrafter"/>
</dbReference>
<comment type="function">
    <text evidence="6">Poorly processive, error-prone DNA polymerase involved in untargeted mutagenesis. Copies undamaged DNA at stalled replication forks, which arise in vivo from mismatched or misaligned primer ends. These misaligned primers can be extended by PolIV. Exhibits no 3'-5' exonuclease (proofreading) activity. May be involved in translesional synthesis, in conjunction with the beta clamp from PolIII.</text>
</comment>
<dbReference type="Proteomes" id="UP000246894">
    <property type="component" value="Chromosome"/>
</dbReference>
<keyword evidence="8" id="KW-0808">Transferase</keyword>
<organism evidence="8 9">
    <name type="scientific">Aurantimicrobium photophilum</name>
    <dbReference type="NCBI Taxonomy" id="1987356"/>
    <lineage>
        <taxon>Bacteria</taxon>
        <taxon>Bacillati</taxon>
        <taxon>Actinomycetota</taxon>
        <taxon>Actinomycetes</taxon>
        <taxon>Micrococcales</taxon>
        <taxon>Microbacteriaceae</taxon>
        <taxon>Aurantimicrobium</taxon>
    </lineage>
</organism>
<gene>
    <name evidence="8" type="ORF">AURMO_01051</name>
</gene>
<keyword evidence="9" id="KW-1185">Reference proteome</keyword>
<sequence>MFDSASLPKSQRRIALVDVNSFFASCERVFDPSLEGKPVVVLSNNDGCVVALSKEAKALGVKMGIPWFKISAWAPSVGLVAKSSNYELYGDLSSRVMSILHEFSAHVEVYSIDEAFLELKGTPEELVVMGREIKAAIQNKLGLPVCVGIGRSKTQAKLANSGAKKSAGLNGVCNLDTFTPEQIDHIMAALPVDNIWGIARRLSKRLNSIGIHTIKDLKDADPVRIKKKFGVVVQRSLYELRGIDCIKLEGERLVKNQVMYSRSFATPVTTRKQMEEVLAVYAQRVSKRLRKQGSVAGALTCFAGTSRFANEPFHSPYRNAVFSVPTNDPVEILKASSAVLLDSIEDGRKYVRAGIMLHDVSPKTSHQYLDLFTPLHESRQLGEVLDQVMEKHGAFSIGLGAAGFKSPRHWEMKREMLSLRATTRWDELATVHAR</sequence>
<dbReference type="GO" id="GO:0003684">
    <property type="term" value="F:damaged DNA binding"/>
    <property type="evidence" value="ECO:0007669"/>
    <property type="project" value="InterPro"/>
</dbReference>
<evidence type="ECO:0000259" key="7">
    <source>
        <dbReference type="PROSITE" id="PS50173"/>
    </source>
</evidence>
<protein>
    <submittedName>
        <fullName evidence="8">DNA polymerase IV</fullName>
        <ecNumber evidence="8">2.7.7.7</ecNumber>
    </submittedName>
</protein>
<evidence type="ECO:0000256" key="3">
    <source>
        <dbReference type="ARBA" id="ARBA00023199"/>
    </source>
</evidence>
<reference evidence="8 9" key="1">
    <citation type="submission" date="2017-10" db="EMBL/GenBank/DDBJ databases">
        <title>Genome of an Actinobacterium that displays light-enhanced growth.</title>
        <authorList>
            <person name="Maresca J.A."/>
            <person name="Hempel P."/>
            <person name="Shevchenko O."/>
            <person name="Miller K.J."/>
            <person name="Hahn M.W."/>
        </authorList>
    </citation>
    <scope>NUCLEOTIDE SEQUENCE [LARGE SCALE GENOMIC DNA]</scope>
    <source>
        <strain evidence="8 9">MWH-Mo1</strain>
    </source>
</reference>
<dbReference type="GO" id="GO:0009432">
    <property type="term" value="P:SOS response"/>
    <property type="evidence" value="ECO:0007669"/>
    <property type="project" value="UniProtKB-KW"/>
</dbReference>
<keyword evidence="2" id="KW-0227">DNA damage</keyword>
<dbReference type="Gene3D" id="3.30.1490.100">
    <property type="entry name" value="DNA polymerase, Y-family, little finger domain"/>
    <property type="match status" value="1"/>
</dbReference>
<comment type="similarity">
    <text evidence="1">Belongs to the DNA polymerase type-Y family.</text>
</comment>
<dbReference type="PANTHER" id="PTHR11076:SF34">
    <property type="entry name" value="PROTEIN UMUC"/>
    <property type="match status" value="1"/>
</dbReference>
<dbReference type="KEGG" id="aum:AURMO_01051"/>
<dbReference type="SUPFAM" id="SSF56672">
    <property type="entry name" value="DNA/RNA polymerases"/>
    <property type="match status" value="1"/>
</dbReference>